<evidence type="ECO:0000313" key="2">
    <source>
        <dbReference type="EMBL" id="KAB2613292.1"/>
    </source>
</evidence>
<keyword evidence="3" id="KW-1185">Reference proteome</keyword>
<protein>
    <submittedName>
        <fullName evidence="2">Uncharacterized protein</fullName>
    </submittedName>
</protein>
<accession>A0A5N5GIB1</accession>
<organism evidence="2 3">
    <name type="scientific">Pyrus ussuriensis x Pyrus communis</name>
    <dbReference type="NCBI Taxonomy" id="2448454"/>
    <lineage>
        <taxon>Eukaryota</taxon>
        <taxon>Viridiplantae</taxon>
        <taxon>Streptophyta</taxon>
        <taxon>Embryophyta</taxon>
        <taxon>Tracheophyta</taxon>
        <taxon>Spermatophyta</taxon>
        <taxon>Magnoliopsida</taxon>
        <taxon>eudicotyledons</taxon>
        <taxon>Gunneridae</taxon>
        <taxon>Pentapetalae</taxon>
        <taxon>rosids</taxon>
        <taxon>fabids</taxon>
        <taxon>Rosales</taxon>
        <taxon>Rosaceae</taxon>
        <taxon>Amygdaloideae</taxon>
        <taxon>Maleae</taxon>
        <taxon>Pyrus</taxon>
    </lineage>
</organism>
<feature type="compositionally biased region" description="Basic and acidic residues" evidence="1">
    <location>
        <begin position="10"/>
        <end position="23"/>
    </location>
</feature>
<evidence type="ECO:0000256" key="1">
    <source>
        <dbReference type="SAM" id="MobiDB-lite"/>
    </source>
</evidence>
<reference evidence="3" key="2">
    <citation type="submission" date="2019-10" db="EMBL/GenBank/DDBJ databases">
        <title>A de novo genome assembly of a pear dwarfing rootstock.</title>
        <authorList>
            <person name="Wang F."/>
            <person name="Wang J."/>
            <person name="Li S."/>
            <person name="Zhang Y."/>
            <person name="Fang M."/>
            <person name="Ma L."/>
            <person name="Zhao Y."/>
            <person name="Jiang S."/>
        </authorList>
    </citation>
    <scope>NUCLEOTIDE SEQUENCE [LARGE SCALE GENOMIC DNA]</scope>
</reference>
<dbReference type="AlphaFoldDB" id="A0A5N5GIB1"/>
<gene>
    <name evidence="2" type="ORF">D8674_035608</name>
</gene>
<name>A0A5N5GIB1_9ROSA</name>
<comment type="caution">
    <text evidence="2">The sequence shown here is derived from an EMBL/GenBank/DDBJ whole genome shotgun (WGS) entry which is preliminary data.</text>
</comment>
<dbReference type="EMBL" id="SMOL01000458">
    <property type="protein sequence ID" value="KAB2613292.1"/>
    <property type="molecule type" value="Genomic_DNA"/>
</dbReference>
<dbReference type="Proteomes" id="UP000327157">
    <property type="component" value="Chromosome 9"/>
</dbReference>
<reference evidence="2 3" key="3">
    <citation type="submission" date="2019-11" db="EMBL/GenBank/DDBJ databases">
        <title>A de novo genome assembly of a pear dwarfing rootstock.</title>
        <authorList>
            <person name="Wang F."/>
            <person name="Wang J."/>
            <person name="Li S."/>
            <person name="Zhang Y."/>
            <person name="Fang M."/>
            <person name="Ma L."/>
            <person name="Zhao Y."/>
            <person name="Jiang S."/>
        </authorList>
    </citation>
    <scope>NUCLEOTIDE SEQUENCE [LARGE SCALE GENOMIC DNA]</scope>
    <source>
        <strain evidence="2">S2</strain>
        <tissue evidence="2">Leaf</tissue>
    </source>
</reference>
<evidence type="ECO:0000313" key="3">
    <source>
        <dbReference type="Proteomes" id="UP000327157"/>
    </source>
</evidence>
<proteinExistence type="predicted"/>
<sequence length="200" mass="22505">MTAIVTGTEGETREREREDEKPVKNGPMAAKRWCRRWPSPAGVDAPGWSGASSPAFIRLQGMRFSYLMAHSRCLLNMTLSSLANVKVLNRLEETKSICEVCGRKTAHRSCNVCGRKKVKHSVRIARTGVYSYAEGGFQLFSGCCFGYEILCKDCEELVENHSGTPEVNWPVHLVTKYCYYCQASGKLWSTEYPGRDQKSF</sequence>
<feature type="region of interest" description="Disordered" evidence="1">
    <location>
        <begin position="1"/>
        <end position="25"/>
    </location>
</feature>
<reference evidence="2 3" key="1">
    <citation type="submission" date="2019-09" db="EMBL/GenBank/DDBJ databases">
        <authorList>
            <person name="Ou C."/>
        </authorList>
    </citation>
    <scope>NUCLEOTIDE SEQUENCE [LARGE SCALE GENOMIC DNA]</scope>
    <source>
        <strain evidence="2">S2</strain>
        <tissue evidence="2">Leaf</tissue>
    </source>
</reference>